<dbReference type="AlphaFoldDB" id="A0A8H5M6A1"/>
<evidence type="ECO:0000259" key="4">
    <source>
        <dbReference type="Pfam" id="PF01073"/>
    </source>
</evidence>
<evidence type="ECO:0000313" key="6">
    <source>
        <dbReference type="Proteomes" id="UP000565441"/>
    </source>
</evidence>
<accession>A0A8H5M6A1</accession>
<keyword evidence="3" id="KW-0472">Membrane</keyword>
<comment type="similarity">
    <text evidence="2">Belongs to the NAD(P)-dependent epimerase/dehydratase family. Dihydroflavonol-4-reductase subfamily.</text>
</comment>
<reference evidence="5 6" key="1">
    <citation type="journal article" date="2020" name="ISME J.">
        <title>Uncovering the hidden diversity of litter-decomposition mechanisms in mushroom-forming fungi.</title>
        <authorList>
            <person name="Floudas D."/>
            <person name="Bentzer J."/>
            <person name="Ahren D."/>
            <person name="Johansson T."/>
            <person name="Persson P."/>
            <person name="Tunlid A."/>
        </authorList>
    </citation>
    <scope>NUCLEOTIDE SEQUENCE [LARGE SCALE GENOMIC DNA]</scope>
    <source>
        <strain evidence="5 6">CBS 661.87</strain>
    </source>
</reference>
<name>A0A8H5M6A1_9AGAR</name>
<feature type="domain" description="3-beta hydroxysteroid dehydrogenase/isomerase" evidence="4">
    <location>
        <begin position="91"/>
        <end position="342"/>
    </location>
</feature>
<comment type="caution">
    <text evidence="5">The sequence shown here is derived from an EMBL/GenBank/DDBJ whole genome shotgun (WGS) entry which is preliminary data.</text>
</comment>
<keyword evidence="6" id="KW-1185">Reference proteome</keyword>
<feature type="transmembrane region" description="Helical" evidence="3">
    <location>
        <begin position="87"/>
        <end position="107"/>
    </location>
</feature>
<dbReference type="InterPro" id="IPR002225">
    <property type="entry name" value="3Beta_OHSteriod_DH/Estase"/>
</dbReference>
<keyword evidence="3" id="KW-0812">Transmembrane</keyword>
<dbReference type="InterPro" id="IPR036291">
    <property type="entry name" value="NAD(P)-bd_dom_sf"/>
</dbReference>
<dbReference type="Pfam" id="PF01073">
    <property type="entry name" value="3Beta_HSD"/>
    <property type="match status" value="1"/>
</dbReference>
<organism evidence="5 6">
    <name type="scientific">Tricholomella constricta</name>
    <dbReference type="NCBI Taxonomy" id="117010"/>
    <lineage>
        <taxon>Eukaryota</taxon>
        <taxon>Fungi</taxon>
        <taxon>Dikarya</taxon>
        <taxon>Basidiomycota</taxon>
        <taxon>Agaricomycotina</taxon>
        <taxon>Agaricomycetes</taxon>
        <taxon>Agaricomycetidae</taxon>
        <taxon>Agaricales</taxon>
        <taxon>Tricholomatineae</taxon>
        <taxon>Lyophyllaceae</taxon>
        <taxon>Tricholomella</taxon>
    </lineage>
</organism>
<evidence type="ECO:0000256" key="2">
    <source>
        <dbReference type="ARBA" id="ARBA00023445"/>
    </source>
</evidence>
<evidence type="ECO:0000313" key="5">
    <source>
        <dbReference type="EMBL" id="KAF5382418.1"/>
    </source>
</evidence>
<dbReference type="Proteomes" id="UP000565441">
    <property type="component" value="Unassembled WGS sequence"/>
</dbReference>
<feature type="transmembrane region" description="Helical" evidence="3">
    <location>
        <begin position="373"/>
        <end position="402"/>
    </location>
</feature>
<dbReference type="InterPro" id="IPR050425">
    <property type="entry name" value="NAD(P)_dehydrat-like"/>
</dbReference>
<dbReference type="GO" id="GO:0005783">
    <property type="term" value="C:endoplasmic reticulum"/>
    <property type="evidence" value="ECO:0007669"/>
    <property type="project" value="TreeGrafter"/>
</dbReference>
<proteinExistence type="inferred from homology"/>
<dbReference type="GO" id="GO:0000252">
    <property type="term" value="F:3-beta-hydroxysteroid dehydrogenase [NAD(P)+]/C4-decarboxylase activity"/>
    <property type="evidence" value="ECO:0007669"/>
    <property type="project" value="TreeGrafter"/>
</dbReference>
<dbReference type="GO" id="GO:0006696">
    <property type="term" value="P:ergosterol biosynthetic process"/>
    <property type="evidence" value="ECO:0007669"/>
    <property type="project" value="TreeGrafter"/>
</dbReference>
<dbReference type="EMBL" id="JAACJP010000008">
    <property type="protein sequence ID" value="KAF5382418.1"/>
    <property type="molecule type" value="Genomic_DNA"/>
</dbReference>
<protein>
    <recommendedName>
        <fullName evidence="4">3-beta hydroxysteroid dehydrogenase/isomerase domain-containing protein</fullName>
    </recommendedName>
</protein>
<evidence type="ECO:0000256" key="3">
    <source>
        <dbReference type="SAM" id="Phobius"/>
    </source>
</evidence>
<dbReference type="PANTHER" id="PTHR10366">
    <property type="entry name" value="NAD DEPENDENT EPIMERASE/DEHYDRATASE"/>
    <property type="match status" value="1"/>
</dbReference>
<feature type="transmembrane region" description="Helical" evidence="3">
    <location>
        <begin position="18"/>
        <end position="44"/>
    </location>
</feature>
<keyword evidence="1" id="KW-0560">Oxidoreductase</keyword>
<keyword evidence="3" id="KW-1133">Transmembrane helix</keyword>
<gene>
    <name evidence="5" type="ORF">D9615_002977</name>
</gene>
<dbReference type="SUPFAM" id="SSF51735">
    <property type="entry name" value="NAD(P)-binding Rossmann-fold domains"/>
    <property type="match status" value="1"/>
</dbReference>
<evidence type="ECO:0000256" key="1">
    <source>
        <dbReference type="ARBA" id="ARBA00023002"/>
    </source>
</evidence>
<sequence>MELDASTVTFIVLGLESIFTVTSMCISWSSAALALLPLLTLIYLSKLSNRLQGPCNQATPFTKESLEQTTYNDIDLLKSVPSSPTSLSYTVIGGSGFLGTCIVRLLLLRGETNIRILDLDPPSIKIASNPAVSFVKTDITSLESIREALRPFDSTSARPSVIYHTAAIIRFWERLSYCWDASYDINVQGVKNVITAAQELPSAILIYTSTCDTVIPRPKFLRLGWDLDNAPSMISDSDQPLSPLNLSQSCYSRTKLIAEELVVKADNLTGLRAGVIRPGYAIIGPNDRLVTSTLIMSRVPVWDKHWSSTNICVWDAAAAHLLLEDALIRDVKEARGQAFLVTGKDSAWRLQDTRDAVKHFATRPVILNDVPPLLMFILAHLVEALLFVRYHALLFLFFPLGIKPRLVPKWMGQLVYLQPTTLEYLSDIVLDDSRARKILGYRPQWSNAQCIRYAVDEVESGNTGTSHGLQLKSFNDS</sequence>
<dbReference type="PANTHER" id="PTHR10366:SF447">
    <property type="entry name" value="HYDROXYSTEROID DEHYDROGENASE_ISOMERASE FAMILY PROTEIN, PUTATIVE (AFU_ORTHOLOGUE AFUA_1G06450)-RELATED"/>
    <property type="match status" value="1"/>
</dbReference>
<dbReference type="Gene3D" id="3.40.50.720">
    <property type="entry name" value="NAD(P)-binding Rossmann-like Domain"/>
    <property type="match status" value="1"/>
</dbReference>
<dbReference type="OrthoDB" id="10058185at2759"/>